<protein>
    <submittedName>
        <fullName evidence="2">Uncharacterized protein</fullName>
    </submittedName>
</protein>
<keyword evidence="3" id="KW-1185">Reference proteome</keyword>
<feature type="compositionally biased region" description="Basic and acidic residues" evidence="1">
    <location>
        <begin position="8"/>
        <end position="33"/>
    </location>
</feature>
<dbReference type="EMBL" id="LR877147">
    <property type="protein sequence ID" value="CAD2214596.1"/>
    <property type="molecule type" value="Genomic_DNA"/>
</dbReference>
<evidence type="ECO:0000313" key="2">
    <source>
        <dbReference type="EMBL" id="CAD2214596.1"/>
    </source>
</evidence>
<feature type="compositionally biased region" description="Basic and acidic residues" evidence="1">
    <location>
        <begin position="243"/>
        <end position="255"/>
    </location>
</feature>
<sequence>MSGGSATKETDRSDSSGGKKDGGDIHNKSYKGDIIARMRRIMFEDPEPTAERFQSNANKNFATHLHYDSEYNRKEETYSTRTNQGESREDNTNSNSLKKDSSEDADHPKNNTMRHDGSGSSEFSRGNSPTSLAQFAFLNSDAILRPAKKVEETEKNPPHNNNNNIVNPIQKEEAEDTIRTGGVFDATVNRFISSLVLNASDGSDSHHHQHRLSNNFSPTHSSVVAFPTSPAGIAFHQQSHSMDSTKGKGKPERTKVPTLSRAGVPAQQNDNTYFRKLQHNTTET</sequence>
<dbReference type="AlphaFoldDB" id="A0A7G2C4F3"/>
<dbReference type="Proteomes" id="UP000515908">
    <property type="component" value="Chromosome 03"/>
</dbReference>
<reference evidence="2 3" key="1">
    <citation type="submission" date="2020-08" db="EMBL/GenBank/DDBJ databases">
        <authorList>
            <person name="Newling K."/>
            <person name="Davey J."/>
            <person name="Forrester S."/>
        </authorList>
    </citation>
    <scope>NUCLEOTIDE SEQUENCE [LARGE SCALE GENOMIC DNA]</scope>
    <source>
        <strain evidence="3">Crithidia deanei Carvalho (ATCC PRA-265)</strain>
    </source>
</reference>
<feature type="compositionally biased region" description="Basic and acidic residues" evidence="1">
    <location>
        <begin position="86"/>
        <end position="117"/>
    </location>
</feature>
<feature type="compositionally biased region" description="Basic and acidic residues" evidence="1">
    <location>
        <begin position="65"/>
        <end position="78"/>
    </location>
</feature>
<organism evidence="2 3">
    <name type="scientific">Angomonas deanei</name>
    <dbReference type="NCBI Taxonomy" id="59799"/>
    <lineage>
        <taxon>Eukaryota</taxon>
        <taxon>Discoba</taxon>
        <taxon>Euglenozoa</taxon>
        <taxon>Kinetoplastea</taxon>
        <taxon>Metakinetoplastina</taxon>
        <taxon>Trypanosomatida</taxon>
        <taxon>Trypanosomatidae</taxon>
        <taxon>Strigomonadinae</taxon>
        <taxon>Angomonas</taxon>
    </lineage>
</organism>
<feature type="region of interest" description="Disordered" evidence="1">
    <location>
        <begin position="1"/>
        <end position="33"/>
    </location>
</feature>
<feature type="region of interest" description="Disordered" evidence="1">
    <location>
        <begin position="237"/>
        <end position="284"/>
    </location>
</feature>
<evidence type="ECO:0000256" key="1">
    <source>
        <dbReference type="SAM" id="MobiDB-lite"/>
    </source>
</evidence>
<feature type="region of interest" description="Disordered" evidence="1">
    <location>
        <begin position="64"/>
        <end position="129"/>
    </location>
</feature>
<name>A0A7G2C4F3_9TRYP</name>
<accession>A0A7G2C4F3</accession>
<dbReference type="VEuPathDB" id="TriTrypDB:ADEAN_000204700"/>
<gene>
    <name evidence="2" type="ORF">ADEAN_000204700</name>
</gene>
<feature type="compositionally biased region" description="Polar residues" evidence="1">
    <location>
        <begin position="118"/>
        <end position="129"/>
    </location>
</feature>
<proteinExistence type="predicted"/>
<evidence type="ECO:0000313" key="3">
    <source>
        <dbReference type="Proteomes" id="UP000515908"/>
    </source>
</evidence>